<proteinExistence type="predicted"/>
<dbReference type="RefSeq" id="WP_420839601.1">
    <property type="nucleotide sequence ID" value="NZ_CAJPUY010000009.1"/>
</dbReference>
<protein>
    <recommendedName>
        <fullName evidence="2">DUF4136 domain-containing protein</fullName>
    </recommendedName>
</protein>
<feature type="domain" description="DUF4136" evidence="2">
    <location>
        <begin position="57"/>
        <end position="212"/>
    </location>
</feature>
<dbReference type="InterPro" id="IPR025411">
    <property type="entry name" value="DUF4136"/>
</dbReference>
<dbReference type="EMBL" id="CAJPUY010000009">
    <property type="protein sequence ID" value="CAG2142791.1"/>
    <property type="molecule type" value="Genomic_DNA"/>
</dbReference>
<evidence type="ECO:0000256" key="1">
    <source>
        <dbReference type="SAM" id="MobiDB-lite"/>
    </source>
</evidence>
<evidence type="ECO:0000259" key="2">
    <source>
        <dbReference type="Pfam" id="PF13590"/>
    </source>
</evidence>
<name>A0A916ISR7_9BURK</name>
<feature type="compositionally biased region" description="Low complexity" evidence="1">
    <location>
        <begin position="231"/>
        <end position="242"/>
    </location>
</feature>
<evidence type="ECO:0000313" key="3">
    <source>
        <dbReference type="EMBL" id="CAG2142791.1"/>
    </source>
</evidence>
<dbReference type="Proteomes" id="UP000672934">
    <property type="component" value="Unassembled WGS sequence"/>
</dbReference>
<feature type="region of interest" description="Disordered" evidence="1">
    <location>
        <begin position="215"/>
        <end position="242"/>
    </location>
</feature>
<sequence length="242" mass="26820">MWQQAGRGTGGHRIDANGRWRRLAAWLALAGAVLLTGCASTVVTDVTAFRQPGWQNDAPRTYSFEHTPEQAAQLERQTYEQWLAGALAGVGFEQVPEKQARYRVSMEYNAAPGMVRVAETVYPDPWYGPWGPYWGPYGFSRPWGPWGWPGYWPPPQTVVRDVPVTFASLNVYFKDAATGRRVYQVSAQNQTENGNPAAMMPYLIRSAFTEFPAESGRPRRVTLPVDEGTTAAAPADAKPAPK</sequence>
<gene>
    <name evidence="3" type="ORF">LMG31506_02707</name>
</gene>
<dbReference type="Pfam" id="PF13590">
    <property type="entry name" value="DUF4136"/>
    <property type="match status" value="1"/>
</dbReference>
<comment type="caution">
    <text evidence="3">The sequence shown here is derived from an EMBL/GenBank/DDBJ whole genome shotgun (WGS) entry which is preliminary data.</text>
</comment>
<accession>A0A916ISR7</accession>
<dbReference type="AlphaFoldDB" id="A0A916ISR7"/>
<organism evidence="3 4">
    <name type="scientific">Cupriavidus yeoncheonensis</name>
    <dbReference type="NCBI Taxonomy" id="1462994"/>
    <lineage>
        <taxon>Bacteria</taxon>
        <taxon>Pseudomonadati</taxon>
        <taxon>Pseudomonadota</taxon>
        <taxon>Betaproteobacteria</taxon>
        <taxon>Burkholderiales</taxon>
        <taxon>Burkholderiaceae</taxon>
        <taxon>Cupriavidus</taxon>
    </lineage>
</organism>
<reference evidence="3" key="1">
    <citation type="submission" date="2021-03" db="EMBL/GenBank/DDBJ databases">
        <authorList>
            <person name="Peeters C."/>
        </authorList>
    </citation>
    <scope>NUCLEOTIDE SEQUENCE</scope>
    <source>
        <strain evidence="3">LMG 31506</strain>
    </source>
</reference>
<keyword evidence="4" id="KW-1185">Reference proteome</keyword>
<evidence type="ECO:0000313" key="4">
    <source>
        <dbReference type="Proteomes" id="UP000672934"/>
    </source>
</evidence>
<dbReference type="Gene3D" id="3.30.160.670">
    <property type="match status" value="1"/>
</dbReference>